<sequence length="530" mass="63074">MSNDNQPSSNDADMIENIIKTSMSIDERSTIDELNRQQCYEYLDISHSTPSQSSFSSSNKSHSKRKNKSNSGHNEDDDDGDNINEKMWCISHMGKHLINRKDSLLRLQCDLYAGHKWNSFTQLTDALIIDRRLPCYILMKNFLFTLYRSEPNHLSNGDRMQQTCKFIWKLLFVLDERYETMIELINYFIHVGDHHQQPSLLTQGKSFMNDLNKELEHRFKVGGKKRQILKSYRMLIIIFRIYMEYLDLIELKCNRQIYASVSDIRVEKLKTNFTDIIDHLENEPLPELNWDIVPMIMLELLLGYQNNNIQEAFEMLLKYSKIFPDNLNGYVFLYEFTKKFNHLNIDHHIQIDCLRNIVRLCPDSKYVLCLIRQIVDDEPVECLEMICDFLDYKSNYDSLKAWKLLHQTLIRLFNTTTTTNDNLLQIRKYLHQKLNHWQHIHFRLDQLNNYINRLRRNGCLDDLSDSNYDNDDDEILSIDTSSTRSLSSNVQNLYRFKGKIIEEIHRQFPDLINCDFTHLIIFFKIRTKNL</sequence>
<accession>A0A922HF21</accession>
<name>A0A922HF21_DERFA</name>
<dbReference type="Pfam" id="PF14929">
    <property type="entry name" value="TAF1_subA"/>
    <property type="match status" value="1"/>
</dbReference>
<reference evidence="2" key="2">
    <citation type="journal article" date="2022" name="Res Sq">
        <title>Comparative Genomics Reveals Insights into the Divergent Evolution of Astigmatic Mites and Household Pest Adaptations.</title>
        <authorList>
            <person name="Xiong Q."/>
            <person name="Wan A.T.-Y."/>
            <person name="Liu X.-Y."/>
            <person name="Fung C.S.-H."/>
            <person name="Xiao X."/>
            <person name="Malainual N."/>
            <person name="Hou J."/>
            <person name="Wang L."/>
            <person name="Wang M."/>
            <person name="Yang K."/>
            <person name="Cui Y."/>
            <person name="Leung E."/>
            <person name="Nong W."/>
            <person name="Shin S.-K."/>
            <person name="Au S."/>
            <person name="Jeong K.Y."/>
            <person name="Chew F.T."/>
            <person name="Hui J."/>
            <person name="Leung T.F."/>
            <person name="Tungtrongchitr A."/>
            <person name="Zhong N."/>
            <person name="Liu Z."/>
            <person name="Tsui S."/>
        </authorList>
    </citation>
    <scope>NUCLEOTIDE SEQUENCE</scope>
    <source>
        <strain evidence="2">Derf</strain>
        <tissue evidence="2">Whole organism</tissue>
    </source>
</reference>
<dbReference type="InterPro" id="IPR052669">
    <property type="entry name" value="SL1/TIF-IB_Component"/>
</dbReference>
<dbReference type="AlphaFoldDB" id="A0A922HF21"/>
<evidence type="ECO:0000256" key="1">
    <source>
        <dbReference type="SAM" id="MobiDB-lite"/>
    </source>
</evidence>
<organism evidence="2 3">
    <name type="scientific">Dermatophagoides farinae</name>
    <name type="common">American house dust mite</name>
    <dbReference type="NCBI Taxonomy" id="6954"/>
    <lineage>
        <taxon>Eukaryota</taxon>
        <taxon>Metazoa</taxon>
        <taxon>Ecdysozoa</taxon>
        <taxon>Arthropoda</taxon>
        <taxon>Chelicerata</taxon>
        <taxon>Arachnida</taxon>
        <taxon>Acari</taxon>
        <taxon>Acariformes</taxon>
        <taxon>Sarcoptiformes</taxon>
        <taxon>Astigmata</taxon>
        <taxon>Psoroptidia</taxon>
        <taxon>Analgoidea</taxon>
        <taxon>Pyroglyphidae</taxon>
        <taxon>Dermatophagoidinae</taxon>
        <taxon>Dermatophagoides</taxon>
    </lineage>
</organism>
<feature type="region of interest" description="Disordered" evidence="1">
    <location>
        <begin position="47"/>
        <end position="79"/>
    </location>
</feature>
<feature type="compositionally biased region" description="Low complexity" evidence="1">
    <location>
        <begin position="47"/>
        <end position="60"/>
    </location>
</feature>
<proteinExistence type="predicted"/>
<comment type="caution">
    <text evidence="2">The sequence shown here is derived from an EMBL/GenBank/DDBJ whole genome shotgun (WGS) entry which is preliminary data.</text>
</comment>
<dbReference type="InterPro" id="IPR039495">
    <property type="entry name" value="TAF1A"/>
</dbReference>
<dbReference type="EMBL" id="ASGP02000009">
    <property type="protein sequence ID" value="KAH9491026.1"/>
    <property type="molecule type" value="Genomic_DNA"/>
</dbReference>
<reference evidence="2" key="1">
    <citation type="submission" date="2013-05" db="EMBL/GenBank/DDBJ databases">
        <authorList>
            <person name="Yim A.K.Y."/>
            <person name="Chan T.F."/>
            <person name="Ji K.M."/>
            <person name="Liu X.Y."/>
            <person name="Zhou J.W."/>
            <person name="Li R.Q."/>
            <person name="Yang K.Y."/>
            <person name="Li J."/>
            <person name="Li M."/>
            <person name="Law P.T.W."/>
            <person name="Wu Y.L."/>
            <person name="Cai Z.L."/>
            <person name="Qin H."/>
            <person name="Bao Y."/>
            <person name="Leung R.K.K."/>
            <person name="Ng P.K.S."/>
            <person name="Zou J."/>
            <person name="Zhong X.J."/>
            <person name="Ran P.X."/>
            <person name="Zhong N.S."/>
            <person name="Liu Z.G."/>
            <person name="Tsui S.K.W."/>
        </authorList>
    </citation>
    <scope>NUCLEOTIDE SEQUENCE</scope>
    <source>
        <strain evidence="2">Derf</strain>
        <tissue evidence="2">Whole organism</tissue>
    </source>
</reference>
<gene>
    <name evidence="2" type="ORF">DERF_015764</name>
</gene>
<dbReference type="Proteomes" id="UP000790347">
    <property type="component" value="Unassembled WGS sequence"/>
</dbReference>
<protein>
    <submittedName>
        <fullName evidence="2">Uncharacterized protein</fullName>
    </submittedName>
</protein>
<dbReference type="GO" id="GO:0000120">
    <property type="term" value="C:RNA polymerase I transcription regulator complex"/>
    <property type="evidence" value="ECO:0007669"/>
    <property type="project" value="InterPro"/>
</dbReference>
<evidence type="ECO:0000313" key="3">
    <source>
        <dbReference type="Proteomes" id="UP000790347"/>
    </source>
</evidence>
<dbReference type="PANTHER" id="PTHR32122:SF1">
    <property type="entry name" value="TATA BOX-BINDING PROTEIN-ASSOCIATED FACTOR RNA POLYMERASE I SUBUNIT A"/>
    <property type="match status" value="1"/>
</dbReference>
<evidence type="ECO:0000313" key="2">
    <source>
        <dbReference type="EMBL" id="KAH9491026.1"/>
    </source>
</evidence>
<keyword evidence="3" id="KW-1185">Reference proteome</keyword>
<dbReference type="PANTHER" id="PTHR32122">
    <property type="entry name" value="TATA BOX-BINDING PROTEIN ASSOCIATED FACTOR RNA POLYMERASE I SUBUNIT A"/>
    <property type="match status" value="1"/>
</dbReference>
<dbReference type="GO" id="GO:0006360">
    <property type="term" value="P:transcription by RNA polymerase I"/>
    <property type="evidence" value="ECO:0007669"/>
    <property type="project" value="InterPro"/>
</dbReference>